<gene>
    <name evidence="15" type="ORF">WKV53_06415</name>
</gene>
<dbReference type="InterPro" id="IPR050428">
    <property type="entry name" value="TCS_sensor_his_kinase"/>
</dbReference>
<evidence type="ECO:0000256" key="8">
    <source>
        <dbReference type="ARBA" id="ARBA00022989"/>
    </source>
</evidence>
<name>A0ABU9ARE9_9BACT</name>
<evidence type="ECO:0000256" key="2">
    <source>
        <dbReference type="ARBA" id="ARBA00004370"/>
    </source>
</evidence>
<evidence type="ECO:0000256" key="6">
    <source>
        <dbReference type="ARBA" id="ARBA00022692"/>
    </source>
</evidence>
<dbReference type="Gene3D" id="1.10.287.130">
    <property type="match status" value="1"/>
</dbReference>
<evidence type="ECO:0000259" key="13">
    <source>
        <dbReference type="PROSITE" id="PS50109"/>
    </source>
</evidence>
<dbReference type="PANTHER" id="PTHR45436:SF5">
    <property type="entry name" value="SENSOR HISTIDINE KINASE TRCS"/>
    <property type="match status" value="1"/>
</dbReference>
<feature type="transmembrane region" description="Helical" evidence="12">
    <location>
        <begin position="236"/>
        <end position="258"/>
    </location>
</feature>
<evidence type="ECO:0000256" key="4">
    <source>
        <dbReference type="ARBA" id="ARBA00022553"/>
    </source>
</evidence>
<dbReference type="InterPro" id="IPR036890">
    <property type="entry name" value="HATPase_C_sf"/>
</dbReference>
<feature type="domain" description="Histidine kinase" evidence="13">
    <location>
        <begin position="321"/>
        <end position="536"/>
    </location>
</feature>
<dbReference type="Pfam" id="PF00512">
    <property type="entry name" value="HisKA"/>
    <property type="match status" value="1"/>
</dbReference>
<keyword evidence="5" id="KW-0808">Transferase</keyword>
<dbReference type="SMART" id="SM00387">
    <property type="entry name" value="HATPase_c"/>
    <property type="match status" value="1"/>
</dbReference>
<dbReference type="Gene3D" id="3.30.565.10">
    <property type="entry name" value="Histidine kinase-like ATPase, C-terminal domain"/>
    <property type="match status" value="1"/>
</dbReference>
<dbReference type="CDD" id="cd00075">
    <property type="entry name" value="HATPase"/>
    <property type="match status" value="1"/>
</dbReference>
<dbReference type="SUPFAM" id="SSF47384">
    <property type="entry name" value="Homodimeric domain of signal transducing histidine kinase"/>
    <property type="match status" value="1"/>
</dbReference>
<sequence length="538" mass="58198">MFTHSIRWRLQIWLGILLVGLLVAFGATAWQLEKTQRVQRLDDELAKRAVALGVSIRPPDPSSMGNRMSSGPGGSQRRSPRDEDVSSGGNGDDFGPGPPPEFRDGGPGGSSKRRPPPDEGEGSPFDTSKEFDRGSFEPGPPSRSRTRSVSSTAKAMFPGEAGEGYYYVVWTGRQARAQSSENAPVAVPLPQREARDTQTRFRDRAGMREAFHFTEMGECVLAGRPVGKDLADMKPYAARLSLIGVGVLVVGLGGGWVLTTRSIRPIEQISGAAKRISEGKLSERIPVDQPGSELGQLAEVLNTTFERLEDSFAQQKRFTADASHELRTPLSVLIAETQTVLSRERPVEEYREVLAGNLDTARQMKRLAEALLELARLDTGAEREPGPPLEVGGLVDDVIVRLQSLAKTRNVDIKRQGEVALISGSPDRLALVISNLLENAIHHGREGGAVAVTTRQNESEVVIEVADDGPGIPEEDLPHVFERFYRADKSRTGSQGRYGLGLAICRGLVEAEGGTIGVESEIGKGTRFTVRLPAAQAG</sequence>
<feature type="transmembrane region" description="Helical" evidence="12">
    <location>
        <begin position="12"/>
        <end position="32"/>
    </location>
</feature>
<evidence type="ECO:0000259" key="14">
    <source>
        <dbReference type="PROSITE" id="PS50885"/>
    </source>
</evidence>
<dbReference type="PROSITE" id="PS50109">
    <property type="entry name" value="HIS_KIN"/>
    <property type="match status" value="1"/>
</dbReference>
<dbReference type="Pfam" id="PF00672">
    <property type="entry name" value="HAMP"/>
    <property type="match status" value="1"/>
</dbReference>
<evidence type="ECO:0000313" key="16">
    <source>
        <dbReference type="Proteomes" id="UP001371305"/>
    </source>
</evidence>
<evidence type="ECO:0000256" key="12">
    <source>
        <dbReference type="SAM" id="Phobius"/>
    </source>
</evidence>
<dbReference type="SUPFAM" id="SSF55874">
    <property type="entry name" value="ATPase domain of HSP90 chaperone/DNA topoisomerase II/histidine kinase"/>
    <property type="match status" value="1"/>
</dbReference>
<dbReference type="EMBL" id="JBBUKT010000002">
    <property type="protein sequence ID" value="MEK7950118.1"/>
    <property type="molecule type" value="Genomic_DNA"/>
</dbReference>
<evidence type="ECO:0000256" key="5">
    <source>
        <dbReference type="ARBA" id="ARBA00022679"/>
    </source>
</evidence>
<proteinExistence type="predicted"/>
<dbReference type="PROSITE" id="PS50885">
    <property type="entry name" value="HAMP"/>
    <property type="match status" value="1"/>
</dbReference>
<evidence type="ECO:0000256" key="11">
    <source>
        <dbReference type="SAM" id="MobiDB-lite"/>
    </source>
</evidence>
<feature type="domain" description="HAMP" evidence="14">
    <location>
        <begin position="260"/>
        <end position="313"/>
    </location>
</feature>
<keyword evidence="7" id="KW-0418">Kinase</keyword>
<reference evidence="15 16" key="1">
    <citation type="submission" date="2024-04" db="EMBL/GenBank/DDBJ databases">
        <title>Luteolibacter sp. isolated from soil.</title>
        <authorList>
            <person name="An J."/>
        </authorList>
    </citation>
    <scope>NUCLEOTIDE SEQUENCE [LARGE SCALE GENOMIC DNA]</scope>
    <source>
        <strain evidence="15 16">Y139</strain>
    </source>
</reference>
<dbReference type="InterPro" id="IPR005467">
    <property type="entry name" value="His_kinase_dom"/>
</dbReference>
<protein>
    <recommendedName>
        <fullName evidence="3">histidine kinase</fullName>
        <ecNumber evidence="3">2.7.13.3</ecNumber>
    </recommendedName>
</protein>
<feature type="region of interest" description="Disordered" evidence="11">
    <location>
        <begin position="53"/>
        <end position="155"/>
    </location>
</feature>
<dbReference type="SMART" id="SM00304">
    <property type="entry name" value="HAMP"/>
    <property type="match status" value="1"/>
</dbReference>
<keyword evidence="10 12" id="KW-0472">Membrane</keyword>
<keyword evidence="15" id="KW-0547">Nucleotide-binding</keyword>
<dbReference type="PANTHER" id="PTHR45436">
    <property type="entry name" value="SENSOR HISTIDINE KINASE YKOH"/>
    <property type="match status" value="1"/>
</dbReference>
<keyword evidence="8 12" id="KW-1133">Transmembrane helix</keyword>
<evidence type="ECO:0000256" key="3">
    <source>
        <dbReference type="ARBA" id="ARBA00012438"/>
    </source>
</evidence>
<keyword evidence="15" id="KW-0067">ATP-binding</keyword>
<dbReference type="SMART" id="SM00388">
    <property type="entry name" value="HisKA"/>
    <property type="match status" value="1"/>
</dbReference>
<dbReference type="Gene3D" id="6.10.340.10">
    <property type="match status" value="1"/>
</dbReference>
<dbReference type="InterPro" id="IPR036097">
    <property type="entry name" value="HisK_dim/P_sf"/>
</dbReference>
<evidence type="ECO:0000313" key="15">
    <source>
        <dbReference type="EMBL" id="MEK7950118.1"/>
    </source>
</evidence>
<dbReference type="CDD" id="cd06225">
    <property type="entry name" value="HAMP"/>
    <property type="match status" value="1"/>
</dbReference>
<dbReference type="InterPro" id="IPR003594">
    <property type="entry name" value="HATPase_dom"/>
</dbReference>
<comment type="catalytic activity">
    <reaction evidence="1">
        <text>ATP + protein L-histidine = ADP + protein N-phospho-L-histidine.</text>
        <dbReference type="EC" id="2.7.13.3"/>
    </reaction>
</comment>
<dbReference type="Pfam" id="PF02518">
    <property type="entry name" value="HATPase_c"/>
    <property type="match status" value="1"/>
</dbReference>
<dbReference type="EC" id="2.7.13.3" evidence="3"/>
<comment type="caution">
    <text evidence="15">The sequence shown here is derived from an EMBL/GenBank/DDBJ whole genome shotgun (WGS) entry which is preliminary data.</text>
</comment>
<dbReference type="SUPFAM" id="SSF158472">
    <property type="entry name" value="HAMP domain-like"/>
    <property type="match status" value="1"/>
</dbReference>
<keyword evidence="4" id="KW-0597">Phosphoprotein</keyword>
<evidence type="ECO:0000256" key="1">
    <source>
        <dbReference type="ARBA" id="ARBA00000085"/>
    </source>
</evidence>
<comment type="subcellular location">
    <subcellularLocation>
        <location evidence="2">Membrane</location>
    </subcellularLocation>
</comment>
<dbReference type="GO" id="GO:0005524">
    <property type="term" value="F:ATP binding"/>
    <property type="evidence" value="ECO:0007669"/>
    <property type="project" value="UniProtKB-KW"/>
</dbReference>
<evidence type="ECO:0000256" key="9">
    <source>
        <dbReference type="ARBA" id="ARBA00023012"/>
    </source>
</evidence>
<dbReference type="Proteomes" id="UP001371305">
    <property type="component" value="Unassembled WGS sequence"/>
</dbReference>
<dbReference type="RefSeq" id="WP_341403531.1">
    <property type="nucleotide sequence ID" value="NZ_JBBUKT010000002.1"/>
</dbReference>
<dbReference type="PRINTS" id="PR00344">
    <property type="entry name" value="BCTRLSENSOR"/>
</dbReference>
<dbReference type="InterPro" id="IPR004358">
    <property type="entry name" value="Sig_transdc_His_kin-like_C"/>
</dbReference>
<keyword evidence="6 12" id="KW-0812">Transmembrane</keyword>
<accession>A0ABU9ARE9</accession>
<dbReference type="InterPro" id="IPR003660">
    <property type="entry name" value="HAMP_dom"/>
</dbReference>
<keyword evidence="16" id="KW-1185">Reference proteome</keyword>
<dbReference type="CDD" id="cd00082">
    <property type="entry name" value="HisKA"/>
    <property type="match status" value="1"/>
</dbReference>
<organism evidence="15 16">
    <name type="scientific">Luteolibacter soli</name>
    <dbReference type="NCBI Taxonomy" id="3135280"/>
    <lineage>
        <taxon>Bacteria</taxon>
        <taxon>Pseudomonadati</taxon>
        <taxon>Verrucomicrobiota</taxon>
        <taxon>Verrucomicrobiia</taxon>
        <taxon>Verrucomicrobiales</taxon>
        <taxon>Verrucomicrobiaceae</taxon>
        <taxon>Luteolibacter</taxon>
    </lineage>
</organism>
<evidence type="ECO:0000256" key="10">
    <source>
        <dbReference type="ARBA" id="ARBA00023136"/>
    </source>
</evidence>
<keyword evidence="9" id="KW-0902">Two-component regulatory system</keyword>
<dbReference type="InterPro" id="IPR003661">
    <property type="entry name" value="HisK_dim/P_dom"/>
</dbReference>
<evidence type="ECO:0000256" key="7">
    <source>
        <dbReference type="ARBA" id="ARBA00022777"/>
    </source>
</evidence>